<gene>
    <name evidence="1" type="ORF">HXO58_00200</name>
</gene>
<proteinExistence type="predicted"/>
<evidence type="ECO:0000313" key="2">
    <source>
        <dbReference type="Proteomes" id="UP000713964"/>
    </source>
</evidence>
<evidence type="ECO:0000313" key="1">
    <source>
        <dbReference type="EMBL" id="MBF1658243.1"/>
    </source>
</evidence>
<accession>A0A930L674</accession>
<comment type="caution">
    <text evidence="1">The sequence shown here is derived from an EMBL/GenBank/DDBJ whole genome shotgun (WGS) entry which is preliminary data.</text>
</comment>
<reference evidence="1" key="1">
    <citation type="submission" date="2020-04" db="EMBL/GenBank/DDBJ databases">
        <title>Deep metagenomics examines the oral microbiome during advanced dental caries in children, revealing novel taxa and co-occurrences with host molecules.</title>
        <authorList>
            <person name="Baker J.L."/>
            <person name="Morton J.T."/>
            <person name="Dinis M."/>
            <person name="Alvarez R."/>
            <person name="Tran N.C."/>
            <person name="Knight R."/>
            <person name="Edlund A."/>
        </authorList>
    </citation>
    <scope>NUCLEOTIDE SEQUENCE</scope>
    <source>
        <strain evidence="1">JCVI_29_bin.11</strain>
    </source>
</reference>
<dbReference type="EMBL" id="JABZXL010000001">
    <property type="protein sequence ID" value="MBF1658243.1"/>
    <property type="molecule type" value="Genomic_DNA"/>
</dbReference>
<dbReference type="AlphaFoldDB" id="A0A930L674"/>
<sequence length="726" mass="81512">MTTFIGDWGSAERVSAYFRDRYRAHDQCGTLELNNPHAAKNAYAALFLGLNDSAGQPTNASLAVEALHLSASECRTVDLGFDFSPFYSVPPLNPPVCHLVMGADFGPANQKYALSSLYGTPRLYLVTGDAPDKNPQGFYAKLALFASKLRAAETWNRTKVYVLASHFTGVANEKLGPGYESFTTYSVPMKGAPGTAKGQREEIVNLSLHSSFKPRVFWKDHSAFPADGRGKTPCIEGNELIKSTPEIGSSLSAEEIAEVFGNKSTLNVYIYRISVPQILGMGPHVWGASHMLWILTNHLRETEYFPFGEELLQDIQSVEALYQMTYQMSAGSHALTAWQANRMQAAEEYPQIEELPIDVDVVQGIIWDFELATRVAIEFEAYGEIAYRASTFSKDPNAQWYEVTRNPNIQVDIKNEAEDEASASENMEQEMNSQQMVQELAEGAECTVVFGVYPGMVDYRRGPKDSRWTNCQPLRTVALMAPEERSFRVDQMNKALYESDEALEMRIRHMLLPGEEGVSPDHHLVLVYGQMPDIQRDEALNSLLTQLSAYNPKVIILETGALDYDERYEQTPCSTATYRTDGKLYEQPIPLSEYYRRSVECEPGAPYDVSRPMSFQNGTFEHEVSELTESLAFTIHYEWGLPVTVLRVGYALPYLYTTEGTMLISQAVLHRLEEQLSTPIFGAREREVIDALVLDQYRAFEEKMETDPDGREALTKARRGVLPWGA</sequence>
<protein>
    <submittedName>
        <fullName evidence="1">Uncharacterized protein</fullName>
    </submittedName>
</protein>
<dbReference type="Proteomes" id="UP000713964">
    <property type="component" value="Unassembled WGS sequence"/>
</dbReference>
<name>A0A930L674_9MICC</name>
<organism evidence="1 2">
    <name type="scientific">Rothia mucilaginosa</name>
    <dbReference type="NCBI Taxonomy" id="43675"/>
    <lineage>
        <taxon>Bacteria</taxon>
        <taxon>Bacillati</taxon>
        <taxon>Actinomycetota</taxon>
        <taxon>Actinomycetes</taxon>
        <taxon>Micrococcales</taxon>
        <taxon>Micrococcaceae</taxon>
        <taxon>Rothia</taxon>
    </lineage>
</organism>